<evidence type="ECO:0000313" key="3">
    <source>
        <dbReference type="EMBL" id="CEN33059.1"/>
    </source>
</evidence>
<dbReference type="InterPro" id="IPR019734">
    <property type="entry name" value="TPR_rpt"/>
</dbReference>
<gene>
    <name evidence="3" type="ORF">CCAN12_320013</name>
    <name evidence="2" type="ORF">CGC56_01800</name>
</gene>
<feature type="repeat" description="TPR" evidence="1">
    <location>
        <begin position="268"/>
        <end position="301"/>
    </location>
</feature>
<organism evidence="3 4">
    <name type="scientific">Capnocytophaga canimorsus</name>
    <dbReference type="NCBI Taxonomy" id="28188"/>
    <lineage>
        <taxon>Bacteria</taxon>
        <taxon>Pseudomonadati</taxon>
        <taxon>Bacteroidota</taxon>
        <taxon>Flavobacteriia</taxon>
        <taxon>Flavobacteriales</taxon>
        <taxon>Flavobacteriaceae</taxon>
        <taxon>Capnocytophaga</taxon>
    </lineage>
</organism>
<reference evidence="5" key="3">
    <citation type="submission" date="2017-06" db="EMBL/GenBank/DDBJ databases">
        <title>Capnocytophaga spp. assemblies.</title>
        <authorList>
            <person name="Gulvik C.A."/>
        </authorList>
    </citation>
    <scope>NUCLEOTIDE SEQUENCE [LARGE SCALE GENOMIC DNA]</scope>
    <source>
        <strain evidence="5">H5594</strain>
    </source>
</reference>
<dbReference type="PROSITE" id="PS50005">
    <property type="entry name" value="TPR"/>
    <property type="match status" value="3"/>
</dbReference>
<reference evidence="3 4" key="1">
    <citation type="submission" date="2015-01" db="EMBL/GenBank/DDBJ databases">
        <authorList>
            <person name="MANFREDI Pablo"/>
        </authorList>
    </citation>
    <scope>NUCLEOTIDE SEQUENCE [LARGE SCALE GENOMIC DNA]</scope>
    <source>
        <strain evidence="3 4">Cc12</strain>
    </source>
</reference>
<dbReference type="Gene3D" id="1.25.40.10">
    <property type="entry name" value="Tetratricopeptide repeat domain"/>
    <property type="match status" value="3"/>
</dbReference>
<dbReference type="SUPFAM" id="SSF48452">
    <property type="entry name" value="TPR-like"/>
    <property type="match status" value="2"/>
</dbReference>
<dbReference type="GeneID" id="69579739"/>
<dbReference type="Proteomes" id="UP000243136">
    <property type="component" value="Chromosome"/>
</dbReference>
<dbReference type="SMART" id="SM00028">
    <property type="entry name" value="TPR"/>
    <property type="match status" value="9"/>
</dbReference>
<feature type="repeat" description="TPR" evidence="1">
    <location>
        <begin position="302"/>
        <end position="335"/>
    </location>
</feature>
<dbReference type="RefSeq" id="WP_013997312.1">
    <property type="nucleotide sequence ID" value="NZ_BQMG01000045.1"/>
</dbReference>
<protein>
    <submittedName>
        <fullName evidence="3">TPR repeat protein</fullName>
    </submittedName>
</protein>
<dbReference type="EMBL" id="CDOE01000026">
    <property type="protein sequence ID" value="CEN33059.1"/>
    <property type="molecule type" value="Genomic_DNA"/>
</dbReference>
<reference evidence="2" key="2">
    <citation type="journal article" date="2017" name="Genome Announc.">
        <title>Twelve Complete Reference Genomes of Clinical Isolates in the Capnocytophaga Genus.</title>
        <authorList>
            <person name="Villarma A."/>
            <person name="Gulvik C.A."/>
            <person name="Rowe L.A."/>
            <person name="Sheth M."/>
            <person name="Juieng P."/>
            <person name="Nicholson A.C."/>
            <person name="Loparev V.N."/>
            <person name="McQuiston J.R."/>
        </authorList>
    </citation>
    <scope>NUCLEOTIDE SEQUENCE</scope>
    <source>
        <strain evidence="2">H5594</strain>
    </source>
</reference>
<dbReference type="OMA" id="DCYRGLN"/>
<evidence type="ECO:0000313" key="5">
    <source>
        <dbReference type="Proteomes" id="UP000243136"/>
    </source>
</evidence>
<accession>A0A0B7IDJ9</accession>
<evidence type="ECO:0000256" key="1">
    <source>
        <dbReference type="PROSITE-ProRule" id="PRU00339"/>
    </source>
</evidence>
<dbReference type="Proteomes" id="UP000044026">
    <property type="component" value="Unassembled WGS sequence"/>
</dbReference>
<sequence length="459" mass="54407">MSLFSGEEENYAVLRFESMLKKNHVFFFEVEEFEEIIGHYLDLGKMNKAKHALGIGLQQHPMATSLKLLQVEILIFEDQLKEASVILEQLFVLEPSNSEVYVQQANLYSKLKNHQKAIELLQQAMKYTDDVADICSLMAMEYLFMEEYSKAKSCFIRCLKEDSQDYMSLQQLIYCYDVLEQSQECIAFLNQFLNQSPYCEIAWYYLGKQYIHQENLQEALRCFDFAIISDDTFTGAYFEKAKVLEMFGEYQKAIENYKITLTLDDASPLVFLHIGKCYEKMNDDESAEKYYFKAVQEDPQLSKSWMNLSEFYYLRGEFAKSLKYLYKVLQLEEENPFYWKRYAEINLAVNDLKKAEQAFGKAVAFGDYSLDTISNWLDLLLLHKQYRQVIEIISDVEYLFPNEITFEYRLAVAYWGINNFFQAQKHLSKAIEKGWEWVPFFNKKFPDFFKTRFVREMLQ</sequence>
<dbReference type="PANTHER" id="PTHR12558:SF13">
    <property type="entry name" value="CELL DIVISION CYCLE PROTEIN 27 HOMOLOG"/>
    <property type="match status" value="1"/>
</dbReference>
<dbReference type="AlphaFoldDB" id="A0A0B7IDJ9"/>
<dbReference type="InterPro" id="IPR011990">
    <property type="entry name" value="TPR-like_helical_dom_sf"/>
</dbReference>
<evidence type="ECO:0000313" key="4">
    <source>
        <dbReference type="Proteomes" id="UP000044026"/>
    </source>
</evidence>
<keyword evidence="1" id="KW-0802">TPR repeat</keyword>
<dbReference type="Pfam" id="PF13181">
    <property type="entry name" value="TPR_8"/>
    <property type="match status" value="3"/>
</dbReference>
<dbReference type="EMBL" id="CP022388">
    <property type="protein sequence ID" value="ATA91011.1"/>
    <property type="molecule type" value="Genomic_DNA"/>
</dbReference>
<name>A0A0B7IDJ9_9FLAO</name>
<proteinExistence type="predicted"/>
<dbReference type="PANTHER" id="PTHR12558">
    <property type="entry name" value="CELL DIVISION CYCLE 16,23,27"/>
    <property type="match status" value="1"/>
</dbReference>
<evidence type="ECO:0000313" key="2">
    <source>
        <dbReference type="EMBL" id="ATA91011.1"/>
    </source>
</evidence>
<feature type="repeat" description="TPR" evidence="1">
    <location>
        <begin position="98"/>
        <end position="131"/>
    </location>
</feature>